<evidence type="ECO:0000313" key="2">
    <source>
        <dbReference type="EMBL" id="MZQ86928.1"/>
    </source>
</evidence>
<gene>
    <name evidence="2" type="ORF">GQF01_32940</name>
</gene>
<dbReference type="SUPFAM" id="SSF51658">
    <property type="entry name" value="Xylose isomerase-like"/>
    <property type="match status" value="1"/>
</dbReference>
<sequence length="261" mass="29344">MNGVIGMRIAAQLYTLRNFLKTPAEISESLKKVKQIGYQAVQASGVGPIDIQEFKALADQEGLTICATHIGYNDLLTDMDGVIKKHQAWDCKYVGLGGLPSEFRENSRGYATFAKQASEFGKQLKDAGLQFIYHNHDFEFAKYDGKSGMDILFEMSDPDSVDFELDVYWVQAGGADPVQWIRKMDGRMKVVHFKDMIVTPDRKQRFAEVGEGNMNFRRILQACEDIGVEWAAVEQDDCYDRNPFESLEISFANLAKLGAKA</sequence>
<dbReference type="InterPro" id="IPR036237">
    <property type="entry name" value="Xyl_isomerase-like_sf"/>
</dbReference>
<dbReference type="PANTHER" id="PTHR12110">
    <property type="entry name" value="HYDROXYPYRUVATE ISOMERASE"/>
    <property type="match status" value="1"/>
</dbReference>
<feature type="domain" description="Xylose isomerase-like TIM barrel" evidence="1">
    <location>
        <begin position="31"/>
        <end position="235"/>
    </location>
</feature>
<name>A0A6L8V993_9BACL</name>
<dbReference type="PANTHER" id="PTHR12110:SF41">
    <property type="entry name" value="INOSOSE DEHYDRATASE"/>
    <property type="match status" value="1"/>
</dbReference>
<evidence type="ECO:0000259" key="1">
    <source>
        <dbReference type="Pfam" id="PF01261"/>
    </source>
</evidence>
<protein>
    <submittedName>
        <fullName evidence="2">TIM barrel protein</fullName>
    </submittedName>
</protein>
<dbReference type="Proteomes" id="UP000481087">
    <property type="component" value="Unassembled WGS sequence"/>
</dbReference>
<dbReference type="EMBL" id="WTUZ01000040">
    <property type="protein sequence ID" value="MZQ86928.1"/>
    <property type="molecule type" value="Genomic_DNA"/>
</dbReference>
<dbReference type="InterPro" id="IPR013022">
    <property type="entry name" value="Xyl_isomerase-like_TIM-brl"/>
</dbReference>
<accession>A0A6L8V993</accession>
<proteinExistence type="predicted"/>
<comment type="caution">
    <text evidence="2">The sequence shown here is derived from an EMBL/GenBank/DDBJ whole genome shotgun (WGS) entry which is preliminary data.</text>
</comment>
<reference evidence="2 3" key="1">
    <citation type="submission" date="2019-12" db="EMBL/GenBank/DDBJ databases">
        <title>Paenibacillus sp. nov. sp. isolated from soil.</title>
        <authorList>
            <person name="Kim J."/>
            <person name="Jeong S.E."/>
            <person name="Jung H.S."/>
            <person name="Jeon C.O."/>
        </authorList>
    </citation>
    <scope>NUCLEOTIDE SEQUENCE [LARGE SCALE GENOMIC DNA]</scope>
    <source>
        <strain evidence="2 3">5J-6</strain>
    </source>
</reference>
<dbReference type="InterPro" id="IPR050312">
    <property type="entry name" value="IolE/XylAMocC-like"/>
</dbReference>
<dbReference type="Pfam" id="PF01261">
    <property type="entry name" value="AP_endonuc_2"/>
    <property type="match status" value="1"/>
</dbReference>
<organism evidence="2 3">
    <name type="scientific">Paenibacillus silvestris</name>
    <dbReference type="NCBI Taxonomy" id="2606219"/>
    <lineage>
        <taxon>Bacteria</taxon>
        <taxon>Bacillati</taxon>
        <taxon>Bacillota</taxon>
        <taxon>Bacilli</taxon>
        <taxon>Bacillales</taxon>
        <taxon>Paenibacillaceae</taxon>
        <taxon>Paenibacillus</taxon>
    </lineage>
</organism>
<dbReference type="AlphaFoldDB" id="A0A6L8V993"/>
<dbReference type="Gene3D" id="3.20.20.150">
    <property type="entry name" value="Divalent-metal-dependent TIM barrel enzymes"/>
    <property type="match status" value="1"/>
</dbReference>
<keyword evidence="3" id="KW-1185">Reference proteome</keyword>
<evidence type="ECO:0000313" key="3">
    <source>
        <dbReference type="Proteomes" id="UP000481087"/>
    </source>
</evidence>